<dbReference type="GO" id="GO:0005524">
    <property type="term" value="F:ATP binding"/>
    <property type="evidence" value="ECO:0007669"/>
    <property type="project" value="InterPro"/>
</dbReference>
<dbReference type="STRING" id="27342.A0A0H2R6J9"/>
<gene>
    <name evidence="2" type="ORF">SCHPADRAFT_836692</name>
</gene>
<dbReference type="PROSITE" id="PS00108">
    <property type="entry name" value="PROTEIN_KINASE_ST"/>
    <property type="match status" value="1"/>
</dbReference>
<dbReference type="PANTHER" id="PTHR44329:SF214">
    <property type="entry name" value="PROTEIN KINASE DOMAIN-CONTAINING PROTEIN"/>
    <property type="match status" value="1"/>
</dbReference>
<dbReference type="InterPro" id="IPR011009">
    <property type="entry name" value="Kinase-like_dom_sf"/>
</dbReference>
<reference evidence="2 3" key="1">
    <citation type="submission" date="2015-04" db="EMBL/GenBank/DDBJ databases">
        <title>Complete genome sequence of Schizopora paradoxa KUC8140, a cosmopolitan wood degrader in East Asia.</title>
        <authorList>
            <consortium name="DOE Joint Genome Institute"/>
            <person name="Min B."/>
            <person name="Park H."/>
            <person name="Jang Y."/>
            <person name="Kim J.-J."/>
            <person name="Kim K.H."/>
            <person name="Pangilinan J."/>
            <person name="Lipzen A."/>
            <person name="Riley R."/>
            <person name="Grigoriev I.V."/>
            <person name="Spatafora J.W."/>
            <person name="Choi I.-G."/>
        </authorList>
    </citation>
    <scope>NUCLEOTIDE SEQUENCE [LARGE SCALE GENOMIC DNA]</scope>
    <source>
        <strain evidence="2 3">KUC8140</strain>
    </source>
</reference>
<dbReference type="AlphaFoldDB" id="A0A0H2R6J9"/>
<name>A0A0H2R6J9_9AGAM</name>
<dbReference type="PROSITE" id="PS50011">
    <property type="entry name" value="PROTEIN_KINASE_DOM"/>
    <property type="match status" value="1"/>
</dbReference>
<evidence type="ECO:0000259" key="1">
    <source>
        <dbReference type="PROSITE" id="PS50011"/>
    </source>
</evidence>
<dbReference type="GO" id="GO:0004674">
    <property type="term" value="F:protein serine/threonine kinase activity"/>
    <property type="evidence" value="ECO:0007669"/>
    <property type="project" value="TreeGrafter"/>
</dbReference>
<evidence type="ECO:0000313" key="2">
    <source>
        <dbReference type="EMBL" id="KLO07459.1"/>
    </source>
</evidence>
<dbReference type="PANTHER" id="PTHR44329">
    <property type="entry name" value="SERINE/THREONINE-PROTEIN KINASE TNNI3K-RELATED"/>
    <property type="match status" value="1"/>
</dbReference>
<evidence type="ECO:0000313" key="3">
    <source>
        <dbReference type="Proteomes" id="UP000053477"/>
    </source>
</evidence>
<keyword evidence="3" id="KW-1185">Reference proteome</keyword>
<proteinExistence type="predicted"/>
<feature type="domain" description="Protein kinase" evidence="1">
    <location>
        <begin position="45"/>
        <end position="307"/>
    </location>
</feature>
<dbReference type="EMBL" id="KQ086138">
    <property type="protein sequence ID" value="KLO07459.1"/>
    <property type="molecule type" value="Genomic_DNA"/>
</dbReference>
<dbReference type="InterPro" id="IPR008271">
    <property type="entry name" value="Ser/Thr_kinase_AS"/>
</dbReference>
<dbReference type="OrthoDB" id="346907at2759"/>
<dbReference type="InterPro" id="IPR000719">
    <property type="entry name" value="Prot_kinase_dom"/>
</dbReference>
<dbReference type="Gene3D" id="1.10.510.10">
    <property type="entry name" value="Transferase(Phosphotransferase) domain 1"/>
    <property type="match status" value="1"/>
</dbReference>
<sequence>MLYLVIVTKFSSFKVATVQSRKRLTKVDEILSSLVHLDLEGAIVDKEETPVRFGGQCDVFRAKSIKHNKAVAVKRIRAHLDGNEAFARRLAKEIGIWATLEHENVLPLWGFIFEGSSAVPSLVSEWMDYGILPEYMEKFPRASVETCKMLVGVASGLSYLHSKGIIHADLKGQNIFVSAIESPLLADFGLSRMIVQSGTMTVSVGTMRWMARELLTSESNCNEKTDVWAFGMVVYELLSRGQPYADLTSNTSVWRAITSGKLPAIPKASGCGNHEIFERLWNFCRLCWQDTSSRPSARGCRENIGYILQTTASPTAHTPKPAILR</sequence>
<dbReference type="SUPFAM" id="SSF56112">
    <property type="entry name" value="Protein kinase-like (PK-like)"/>
    <property type="match status" value="1"/>
</dbReference>
<accession>A0A0H2R6J9</accession>
<organism evidence="2 3">
    <name type="scientific">Schizopora paradoxa</name>
    <dbReference type="NCBI Taxonomy" id="27342"/>
    <lineage>
        <taxon>Eukaryota</taxon>
        <taxon>Fungi</taxon>
        <taxon>Dikarya</taxon>
        <taxon>Basidiomycota</taxon>
        <taxon>Agaricomycotina</taxon>
        <taxon>Agaricomycetes</taxon>
        <taxon>Hymenochaetales</taxon>
        <taxon>Schizoporaceae</taxon>
        <taxon>Schizopora</taxon>
    </lineage>
</organism>
<dbReference type="Proteomes" id="UP000053477">
    <property type="component" value="Unassembled WGS sequence"/>
</dbReference>
<keyword evidence="2" id="KW-0418">Kinase</keyword>
<protein>
    <submittedName>
        <fullName evidence="2">Kinase-like protein</fullName>
    </submittedName>
</protein>
<dbReference type="SMART" id="SM00220">
    <property type="entry name" value="S_TKc"/>
    <property type="match status" value="1"/>
</dbReference>
<dbReference type="InterPro" id="IPR051681">
    <property type="entry name" value="Ser/Thr_Kinases-Pseudokinases"/>
</dbReference>
<dbReference type="InParanoid" id="A0A0H2R6J9"/>
<keyword evidence="2" id="KW-0808">Transferase</keyword>
<dbReference type="Pfam" id="PF00069">
    <property type="entry name" value="Pkinase"/>
    <property type="match status" value="1"/>
</dbReference>